<comment type="subcellular location">
    <subcellularLocation>
        <location evidence="1">Fimbrium</location>
    </subcellularLocation>
</comment>
<dbReference type="Proteomes" id="UP000092377">
    <property type="component" value="Unassembled WGS sequence"/>
</dbReference>
<dbReference type="InterPro" id="IPR036937">
    <property type="entry name" value="Adhesion_dom_fimbrial_sf"/>
</dbReference>
<dbReference type="Gene3D" id="2.60.40.1090">
    <property type="entry name" value="Fimbrial-type adhesion domain"/>
    <property type="match status" value="1"/>
</dbReference>
<accession>A0A1B8GZF5</accession>
<comment type="similarity">
    <text evidence="2">Belongs to the fimbrial protein family.</text>
</comment>
<organism evidence="6 7">
    <name type="scientific">Morganella psychrotolerans</name>
    <dbReference type="NCBI Taxonomy" id="368603"/>
    <lineage>
        <taxon>Bacteria</taxon>
        <taxon>Pseudomonadati</taxon>
        <taxon>Pseudomonadota</taxon>
        <taxon>Gammaproteobacteria</taxon>
        <taxon>Enterobacterales</taxon>
        <taxon>Morganellaceae</taxon>
        <taxon>Morganella</taxon>
    </lineage>
</organism>
<evidence type="ECO:0000256" key="5">
    <source>
        <dbReference type="SAM" id="SignalP"/>
    </source>
</evidence>
<gene>
    <name evidence="6" type="ORF">AYY18_12495</name>
</gene>
<comment type="caution">
    <text evidence="6">The sequence shown here is derived from an EMBL/GenBank/DDBJ whole genome shotgun (WGS) entry which is preliminary data.</text>
</comment>
<keyword evidence="7" id="KW-1185">Reference proteome</keyword>
<evidence type="ECO:0000256" key="1">
    <source>
        <dbReference type="ARBA" id="ARBA00004561"/>
    </source>
</evidence>
<dbReference type="SUPFAM" id="SSF49401">
    <property type="entry name" value="Bacterial adhesins"/>
    <property type="match status" value="1"/>
</dbReference>
<keyword evidence="3 5" id="KW-0732">Signal</keyword>
<dbReference type="InterPro" id="IPR008966">
    <property type="entry name" value="Adhesion_dom_sf"/>
</dbReference>
<feature type="chain" id="PRO_5008609167" evidence="5">
    <location>
        <begin position="27"/>
        <end position="193"/>
    </location>
</feature>
<reference evidence="7" key="1">
    <citation type="submission" date="2016-06" db="EMBL/GenBank/DDBJ databases">
        <authorList>
            <person name="Butler K."/>
        </authorList>
    </citation>
    <scope>NUCLEOTIDE SEQUENCE [LARGE SCALE GENOMIC DNA]</scope>
    <source>
        <strain evidence="7">GCSL-Mp20</strain>
    </source>
</reference>
<keyword evidence="4" id="KW-0281">Fimbrium</keyword>
<dbReference type="GO" id="GO:0009289">
    <property type="term" value="C:pilus"/>
    <property type="evidence" value="ECO:0007669"/>
    <property type="project" value="UniProtKB-SubCell"/>
</dbReference>
<dbReference type="PANTHER" id="PTHR33420">
    <property type="entry name" value="FIMBRIAL SUBUNIT ELFA-RELATED"/>
    <property type="match status" value="1"/>
</dbReference>
<evidence type="ECO:0000256" key="3">
    <source>
        <dbReference type="ARBA" id="ARBA00022729"/>
    </source>
</evidence>
<sequence>MSMYQRSICYVTIMITLGCVSSAGYAKNTEDTFRQKTGTARLTGSVISSPCTIVMKNRYQSVNITPLTLSLLSESVNRDKYRQPFEIELQGCSSRFSSVDSKTWLIRFDGIRAENTDSFELQGPSRGLGVSLHDNAMKLLTPGTNYPLHNNMLLTDKSGNSLFLRYFLKPELTGLPIQAGSYQGLIRFSIDYK</sequence>
<feature type="signal peptide" evidence="5">
    <location>
        <begin position="1"/>
        <end position="26"/>
    </location>
</feature>
<evidence type="ECO:0000313" key="6">
    <source>
        <dbReference type="EMBL" id="OBU02199.1"/>
    </source>
</evidence>
<evidence type="ECO:0000256" key="2">
    <source>
        <dbReference type="ARBA" id="ARBA00006671"/>
    </source>
</evidence>
<dbReference type="AlphaFoldDB" id="A0A1B8GZF5"/>
<name>A0A1B8GZF5_9GAMM</name>
<proteinExistence type="inferred from homology"/>
<dbReference type="InterPro" id="IPR050263">
    <property type="entry name" value="Bact_Fimbrial_Adh_Pro"/>
</dbReference>
<protein>
    <submittedName>
        <fullName evidence="6">Fimbrial protein</fullName>
    </submittedName>
</protein>
<evidence type="ECO:0000313" key="7">
    <source>
        <dbReference type="Proteomes" id="UP000092377"/>
    </source>
</evidence>
<evidence type="ECO:0000256" key="4">
    <source>
        <dbReference type="ARBA" id="ARBA00023263"/>
    </source>
</evidence>
<dbReference type="PROSITE" id="PS51257">
    <property type="entry name" value="PROKAR_LIPOPROTEIN"/>
    <property type="match status" value="1"/>
</dbReference>
<dbReference type="OrthoDB" id="6455225at2"/>
<dbReference type="EMBL" id="LZEY01000061">
    <property type="protein sequence ID" value="OBU02199.1"/>
    <property type="molecule type" value="Genomic_DNA"/>
</dbReference>
<dbReference type="PANTHER" id="PTHR33420:SF3">
    <property type="entry name" value="FIMBRIAL SUBUNIT ELFA"/>
    <property type="match status" value="1"/>
</dbReference>
<dbReference type="GO" id="GO:0043709">
    <property type="term" value="P:cell adhesion involved in single-species biofilm formation"/>
    <property type="evidence" value="ECO:0007669"/>
    <property type="project" value="TreeGrafter"/>
</dbReference>